<dbReference type="GO" id="GO:0008270">
    <property type="term" value="F:zinc ion binding"/>
    <property type="evidence" value="ECO:0007669"/>
    <property type="project" value="UniProtKB-KW"/>
</dbReference>
<evidence type="ECO:0000256" key="4">
    <source>
        <dbReference type="ARBA" id="ARBA00022679"/>
    </source>
</evidence>
<dbReference type="GO" id="GO:0007064">
    <property type="term" value="P:mitotic sister chromatid cohesion"/>
    <property type="evidence" value="ECO:0007669"/>
    <property type="project" value="TreeGrafter"/>
</dbReference>
<accession>W6MRF6</accession>
<dbReference type="HOGENOM" id="CLU_039183_2_1_1"/>
<protein>
    <recommendedName>
        <fullName evidence="3">N-acetyltransferase ECO1</fullName>
    </recommendedName>
    <alternativeName>
        <fullName evidence="11">Establishment of cohesion protein 1</fullName>
    </alternativeName>
</protein>
<sequence>MSKSPALESEPRSNAKQKLPAMTNSKRTSFLVGSRVAKKKHRKAMTQSRFSVGSGDGEVSCPECNMVYMKYVPTDQQMHAAFHKKAVQGVEWKSKTSKIVAEFVSMTESKSKTNVVAYERHKFQIVEVSSASKTEIRATEQLLDLANTELNAPEGSTGWKIPGQGHSDKAFVCLAEGKAVGVVSVESVEQGRWLVHETKSVVPNQGLKVLVGISRIYVCRSWRQLGIGLRLLQCLQKNCIYGCEIPKMEIAWSQPSEFGGRLALRFNAVKHRSGYTLIPAYEE</sequence>
<evidence type="ECO:0000256" key="8">
    <source>
        <dbReference type="ARBA" id="ARBA00023242"/>
    </source>
</evidence>
<dbReference type="GeneID" id="34522325"/>
<dbReference type="PANTHER" id="PTHR45884:SF2">
    <property type="entry name" value="N-ACETYLTRANSFERASE ECO"/>
    <property type="match status" value="1"/>
</dbReference>
<comment type="similarity">
    <text evidence="2">Belongs to the acetyltransferase family. ECO subfamily.</text>
</comment>
<keyword evidence="5" id="KW-0479">Metal-binding</keyword>
<dbReference type="RefSeq" id="XP_022460937.1">
    <property type="nucleotide sequence ID" value="XM_022606068.1"/>
</dbReference>
<comment type="subcellular location">
    <subcellularLocation>
        <location evidence="1">Nucleus</location>
    </subcellularLocation>
</comment>
<dbReference type="EMBL" id="HG793130">
    <property type="protein sequence ID" value="CDK28948.1"/>
    <property type="molecule type" value="Genomic_DNA"/>
</dbReference>
<keyword evidence="8" id="KW-0539">Nucleus</keyword>
<reference evidence="14" key="1">
    <citation type="submission" date="2013-12" db="EMBL/GenBank/DDBJ databases">
        <authorList>
            <person name="Genoscope - CEA"/>
        </authorList>
    </citation>
    <scope>NUCLEOTIDE SEQUENCE</scope>
    <source>
        <strain evidence="14">CBS 1993</strain>
    </source>
</reference>
<evidence type="ECO:0000256" key="5">
    <source>
        <dbReference type="ARBA" id="ARBA00022723"/>
    </source>
</evidence>
<feature type="domain" description="N-acetyltransferase" evidence="13">
    <location>
        <begin position="126"/>
        <end position="283"/>
    </location>
</feature>
<evidence type="ECO:0000313" key="15">
    <source>
        <dbReference type="Proteomes" id="UP000019384"/>
    </source>
</evidence>
<evidence type="ECO:0000256" key="6">
    <source>
        <dbReference type="ARBA" id="ARBA00022771"/>
    </source>
</evidence>
<organism evidence="14 15">
    <name type="scientific">Kuraishia capsulata CBS 1993</name>
    <dbReference type="NCBI Taxonomy" id="1382522"/>
    <lineage>
        <taxon>Eukaryota</taxon>
        <taxon>Fungi</taxon>
        <taxon>Dikarya</taxon>
        <taxon>Ascomycota</taxon>
        <taxon>Saccharomycotina</taxon>
        <taxon>Pichiomycetes</taxon>
        <taxon>Pichiales</taxon>
        <taxon>Pichiaceae</taxon>
        <taxon>Kuraishia</taxon>
    </lineage>
</organism>
<dbReference type="OrthoDB" id="428854at2759"/>
<dbReference type="Gene3D" id="3.40.630.30">
    <property type="match status" value="1"/>
</dbReference>
<dbReference type="InterPro" id="IPR016181">
    <property type="entry name" value="Acyl_CoA_acyltransferase"/>
</dbReference>
<dbReference type="GO" id="GO:0061733">
    <property type="term" value="F:protein-lysine-acetyltransferase activity"/>
    <property type="evidence" value="ECO:0007669"/>
    <property type="project" value="TreeGrafter"/>
</dbReference>
<dbReference type="AlphaFoldDB" id="W6MRF6"/>
<dbReference type="Proteomes" id="UP000019384">
    <property type="component" value="Unassembled WGS sequence"/>
</dbReference>
<dbReference type="Pfam" id="PF13880">
    <property type="entry name" value="Acetyltransf_13"/>
    <property type="match status" value="1"/>
</dbReference>
<dbReference type="GO" id="GO:0000785">
    <property type="term" value="C:chromatin"/>
    <property type="evidence" value="ECO:0007669"/>
    <property type="project" value="TreeGrafter"/>
</dbReference>
<proteinExistence type="inferred from homology"/>
<dbReference type="InterPro" id="IPR000182">
    <property type="entry name" value="GNAT_dom"/>
</dbReference>
<evidence type="ECO:0000259" key="13">
    <source>
        <dbReference type="PROSITE" id="PS51186"/>
    </source>
</evidence>
<feature type="compositionally biased region" description="Polar residues" evidence="12">
    <location>
        <begin position="12"/>
        <end position="24"/>
    </location>
</feature>
<keyword evidence="9" id="KW-0131">Cell cycle</keyword>
<keyword evidence="6" id="KW-0863">Zinc-finger</keyword>
<evidence type="ECO:0000256" key="12">
    <source>
        <dbReference type="SAM" id="MobiDB-lite"/>
    </source>
</evidence>
<evidence type="ECO:0000313" key="14">
    <source>
        <dbReference type="EMBL" id="CDK28948.1"/>
    </source>
</evidence>
<dbReference type="PROSITE" id="PS51186">
    <property type="entry name" value="GNAT"/>
    <property type="match status" value="1"/>
</dbReference>
<dbReference type="STRING" id="1382522.W6MRF6"/>
<evidence type="ECO:0000256" key="10">
    <source>
        <dbReference type="ARBA" id="ARBA00023315"/>
    </source>
</evidence>
<feature type="region of interest" description="Disordered" evidence="12">
    <location>
        <begin position="1"/>
        <end position="24"/>
    </location>
</feature>
<keyword evidence="10" id="KW-0012">Acyltransferase</keyword>
<evidence type="ECO:0000256" key="1">
    <source>
        <dbReference type="ARBA" id="ARBA00004123"/>
    </source>
</evidence>
<dbReference type="PANTHER" id="PTHR45884">
    <property type="entry name" value="N-ACETYLTRANSFERASE ECO"/>
    <property type="match status" value="1"/>
</dbReference>
<dbReference type="SUPFAM" id="SSF55729">
    <property type="entry name" value="Acyl-CoA N-acyltransferases (Nat)"/>
    <property type="match status" value="1"/>
</dbReference>
<evidence type="ECO:0000256" key="9">
    <source>
        <dbReference type="ARBA" id="ARBA00023306"/>
    </source>
</evidence>
<reference evidence="14" key="2">
    <citation type="submission" date="2014-02" db="EMBL/GenBank/DDBJ databases">
        <title>Complete DNA sequence of /Kuraishia capsulata/ illustrates novel genomic features among budding yeasts (/Saccharomycotina/).</title>
        <authorList>
            <person name="Morales L."/>
            <person name="Noel B."/>
            <person name="Porcel B."/>
            <person name="Marcet-Houben M."/>
            <person name="Hullo M-F."/>
            <person name="Sacerdot C."/>
            <person name="Tekaia F."/>
            <person name="Leh-Louis V."/>
            <person name="Despons L."/>
            <person name="Khanna V."/>
            <person name="Aury J-M."/>
            <person name="Barbe V."/>
            <person name="Couloux A."/>
            <person name="Labadie K."/>
            <person name="Pelletier E."/>
            <person name="Souciet J-L."/>
            <person name="Boekhout T."/>
            <person name="Gabaldon T."/>
            <person name="Wincker P."/>
            <person name="Dujon B."/>
        </authorList>
    </citation>
    <scope>NUCLEOTIDE SEQUENCE</scope>
    <source>
        <strain evidence="14">CBS 1993</strain>
    </source>
</reference>
<name>W6MRF6_9ASCO</name>
<evidence type="ECO:0000256" key="7">
    <source>
        <dbReference type="ARBA" id="ARBA00022833"/>
    </source>
</evidence>
<evidence type="ECO:0000256" key="2">
    <source>
        <dbReference type="ARBA" id="ARBA00005816"/>
    </source>
</evidence>
<dbReference type="Pfam" id="PF13878">
    <property type="entry name" value="zf-C2H2_3"/>
    <property type="match status" value="1"/>
</dbReference>
<keyword evidence="7" id="KW-0862">Zinc</keyword>
<keyword evidence="15" id="KW-1185">Reference proteome</keyword>
<gene>
    <name evidence="14" type="ORF">KUCA_T00004934001</name>
</gene>
<keyword evidence="4" id="KW-0808">Transferase</keyword>
<evidence type="ECO:0000256" key="11">
    <source>
        <dbReference type="ARBA" id="ARBA00032212"/>
    </source>
</evidence>
<dbReference type="InterPro" id="IPR028005">
    <property type="entry name" value="AcTrfase_ESCO_Znf_dom"/>
</dbReference>
<dbReference type="InterPro" id="IPR028009">
    <property type="entry name" value="ESCO_Acetyltransf_dom"/>
</dbReference>
<evidence type="ECO:0000256" key="3">
    <source>
        <dbReference type="ARBA" id="ARBA00022043"/>
    </source>
</evidence>
<dbReference type="GO" id="GO:0005634">
    <property type="term" value="C:nucleus"/>
    <property type="evidence" value="ECO:0007669"/>
    <property type="project" value="UniProtKB-SubCell"/>
</dbReference>